<dbReference type="KEGG" id="bfu:BCIN_17g00170"/>
<reference evidence="2 3" key="1">
    <citation type="journal article" date="2011" name="PLoS Genet.">
        <title>Genomic analysis of the necrotrophic fungal pathogens Sclerotinia sclerotiorum and Botrytis cinerea.</title>
        <authorList>
            <person name="Amselem J."/>
            <person name="Cuomo C.A."/>
            <person name="van Kan J.A."/>
            <person name="Viaud M."/>
            <person name="Benito E.P."/>
            <person name="Couloux A."/>
            <person name="Coutinho P.M."/>
            <person name="de Vries R.P."/>
            <person name="Dyer P.S."/>
            <person name="Fillinger S."/>
            <person name="Fournier E."/>
            <person name="Gout L."/>
            <person name="Hahn M."/>
            <person name="Kohn L."/>
            <person name="Lapalu N."/>
            <person name="Plummer K.M."/>
            <person name="Pradier J.M."/>
            <person name="Quevillon E."/>
            <person name="Sharon A."/>
            <person name="Simon A."/>
            <person name="ten Have A."/>
            <person name="Tudzynski B."/>
            <person name="Tudzynski P."/>
            <person name="Wincker P."/>
            <person name="Andrew M."/>
            <person name="Anthouard V."/>
            <person name="Beever R.E."/>
            <person name="Beffa R."/>
            <person name="Benoit I."/>
            <person name="Bouzid O."/>
            <person name="Brault B."/>
            <person name="Chen Z."/>
            <person name="Choquer M."/>
            <person name="Collemare J."/>
            <person name="Cotton P."/>
            <person name="Danchin E.G."/>
            <person name="Da Silva C."/>
            <person name="Gautier A."/>
            <person name="Giraud C."/>
            <person name="Giraud T."/>
            <person name="Gonzalez C."/>
            <person name="Grossetete S."/>
            <person name="Guldener U."/>
            <person name="Henrissat B."/>
            <person name="Howlett B.J."/>
            <person name="Kodira C."/>
            <person name="Kretschmer M."/>
            <person name="Lappartient A."/>
            <person name="Leroch M."/>
            <person name="Levis C."/>
            <person name="Mauceli E."/>
            <person name="Neuveglise C."/>
            <person name="Oeser B."/>
            <person name="Pearson M."/>
            <person name="Poulain J."/>
            <person name="Poussereau N."/>
            <person name="Quesneville H."/>
            <person name="Rascle C."/>
            <person name="Schumacher J."/>
            <person name="Segurens B."/>
            <person name="Sexton A."/>
            <person name="Silva E."/>
            <person name="Sirven C."/>
            <person name="Soanes D.M."/>
            <person name="Talbot N.J."/>
            <person name="Templeton M."/>
            <person name="Yandava C."/>
            <person name="Yarden O."/>
            <person name="Zeng Q."/>
            <person name="Rollins J.A."/>
            <person name="Lebrun M.H."/>
            <person name="Dickman M."/>
        </authorList>
    </citation>
    <scope>NUCLEOTIDE SEQUENCE [LARGE SCALE GENOMIC DNA]</scope>
    <source>
        <strain evidence="2 3">B05.10</strain>
    </source>
</reference>
<organism evidence="2 3">
    <name type="scientific">Botryotinia fuckeliana (strain B05.10)</name>
    <name type="common">Noble rot fungus</name>
    <name type="synonym">Botrytis cinerea</name>
    <dbReference type="NCBI Taxonomy" id="332648"/>
    <lineage>
        <taxon>Eukaryota</taxon>
        <taxon>Fungi</taxon>
        <taxon>Dikarya</taxon>
        <taxon>Ascomycota</taxon>
        <taxon>Pezizomycotina</taxon>
        <taxon>Leotiomycetes</taxon>
        <taxon>Helotiales</taxon>
        <taxon>Sclerotiniaceae</taxon>
        <taxon>Botrytis</taxon>
    </lineage>
</organism>
<dbReference type="RefSeq" id="XP_024554080.1">
    <property type="nucleotide sequence ID" value="XM_024698263.1"/>
</dbReference>
<dbReference type="Proteomes" id="UP000001798">
    <property type="component" value="Chromosome 17"/>
</dbReference>
<feature type="region of interest" description="Disordered" evidence="1">
    <location>
        <begin position="1"/>
        <end position="60"/>
    </location>
</feature>
<dbReference type="GeneID" id="5426543"/>
<evidence type="ECO:0000313" key="2">
    <source>
        <dbReference type="EMBL" id="ATZ58882.1"/>
    </source>
</evidence>
<accession>A0A384K7W8</accession>
<evidence type="ECO:0000256" key="1">
    <source>
        <dbReference type="SAM" id="MobiDB-lite"/>
    </source>
</evidence>
<dbReference type="EMBL" id="CP009821">
    <property type="protein sequence ID" value="ATZ58882.1"/>
    <property type="molecule type" value="Genomic_DNA"/>
</dbReference>
<sequence length="333" mass="37862">MSDHFPDGLPGEHWQFSRPQKRVRIDSPPSSTKVQPRAPYFEACTPDDQPHSPSYETGCKPGSQPHLPLCEAGIKRAIRSPSYEAGTPNVQSHSPSYEAGTPNFQPYNPYHEAGTLNVRSHSLSYEAGTPNDQPHSPMDQGLQDVNDLQYIWCDTQHYRAPCNADPRTINDMKEPSFCRDVMFACPFFSGVNEISGILVQPNGLFLGPENTINRLPAGAYLVDISSWRTAAKNDLKIWREEGQYFKRGDPSHRFRYCYNVPRKLLFTRFGTFPRIEGALLVVARDETAGTWYSDKRLTFDDICYFDDDRYMPMLGNMSQFQPTEVDRMVAFVV</sequence>
<dbReference type="AlphaFoldDB" id="A0A384K7W8"/>
<keyword evidence="3" id="KW-1185">Reference proteome</keyword>
<name>A0A384K7W8_BOTFB</name>
<reference evidence="2 3" key="2">
    <citation type="journal article" date="2012" name="Eukaryot. Cell">
        <title>Genome update of Botrytis cinerea strains B05.10 and T4.</title>
        <authorList>
            <person name="Staats M."/>
            <person name="van Kan J.A."/>
        </authorList>
    </citation>
    <scope>NUCLEOTIDE SEQUENCE [LARGE SCALE GENOMIC DNA]</scope>
    <source>
        <strain evidence="2 3">B05.10</strain>
    </source>
</reference>
<proteinExistence type="predicted"/>
<protein>
    <submittedName>
        <fullName evidence="2">Uncharacterized protein</fullName>
    </submittedName>
</protein>
<gene>
    <name evidence="2" type="ORF">BCIN_17g00170</name>
</gene>
<evidence type="ECO:0000313" key="3">
    <source>
        <dbReference type="Proteomes" id="UP000001798"/>
    </source>
</evidence>
<dbReference type="VEuPathDB" id="FungiDB:Bcin17g00170"/>
<reference evidence="2 3" key="3">
    <citation type="journal article" date="2017" name="Mol. Plant Pathol.">
        <title>A gapless genome sequence of the fungus Botrytis cinerea.</title>
        <authorList>
            <person name="Van Kan J.A."/>
            <person name="Stassen J.H."/>
            <person name="Mosbach A."/>
            <person name="Van Der Lee T.A."/>
            <person name="Faino L."/>
            <person name="Farmer A.D."/>
            <person name="Papasotiriou D.G."/>
            <person name="Zhou S."/>
            <person name="Seidl M.F."/>
            <person name="Cottam E."/>
            <person name="Edel D."/>
            <person name="Hahn M."/>
            <person name="Schwartz D.C."/>
            <person name="Dietrich R.A."/>
            <person name="Widdison S."/>
            <person name="Scalliet G."/>
        </authorList>
    </citation>
    <scope>NUCLEOTIDE SEQUENCE [LARGE SCALE GENOMIC DNA]</scope>
    <source>
        <strain evidence="2 3">B05.10</strain>
    </source>
</reference>